<reference evidence="1" key="1">
    <citation type="submission" date="2019-02" db="EMBL/GenBank/DDBJ databases">
        <authorList>
            <person name="Gruber-Vodicka R. H."/>
            <person name="Seah K. B. B."/>
        </authorList>
    </citation>
    <scope>NUCLEOTIDE SEQUENCE</scope>
    <source>
        <strain evidence="1">BECK_S313</strain>
    </source>
</reference>
<gene>
    <name evidence="1" type="ORF">BECKLPF1236B_GA0070989_100424</name>
</gene>
<dbReference type="AlphaFoldDB" id="A0A450VVF9"/>
<proteinExistence type="predicted"/>
<evidence type="ECO:0000313" key="1">
    <source>
        <dbReference type="EMBL" id="VFK08767.1"/>
    </source>
</evidence>
<dbReference type="EMBL" id="CAADFK010000004">
    <property type="protein sequence ID" value="VFK08767.1"/>
    <property type="molecule type" value="Genomic_DNA"/>
</dbReference>
<protein>
    <submittedName>
        <fullName evidence="1">Uncharacterized protein</fullName>
    </submittedName>
</protein>
<name>A0A450VVF9_9GAMM</name>
<sequence length="291" mass="31946">MKFVPLFSLRLTHSYYADGKCSDFSVTPTLETRRLLENHRCVLKKDADGVRVLAPLSDAGQPLISMGSNAVFVFRLRLGNPDFALFTDLADMDGNSAPVFTNRTLPDATSNSAGAKQLSLISGTARPEGSFAHVEIHNNDSVGSIASGGASPVFQIRFRSKEIRWVYYCLLDSGRTGEPRIVDGEASDPLVFGDGNRVDLTENPDPSDEMAAALARQYPNTRRLRFVSDEPVDCQETARRHLALHLDADKLAEALPNPSFRNYAKTKVRVNGALQPQDSLFQVVKFLTANS</sequence>
<organism evidence="1">
    <name type="scientific">Candidatus Kentrum sp. LPFa</name>
    <dbReference type="NCBI Taxonomy" id="2126335"/>
    <lineage>
        <taxon>Bacteria</taxon>
        <taxon>Pseudomonadati</taxon>
        <taxon>Pseudomonadota</taxon>
        <taxon>Gammaproteobacteria</taxon>
        <taxon>Candidatus Kentrum</taxon>
    </lineage>
</organism>
<accession>A0A450VVF9</accession>